<evidence type="ECO:0000313" key="1">
    <source>
        <dbReference type="EMBL" id="KXV71409.1"/>
    </source>
</evidence>
<comment type="caution">
    <text evidence="1">The sequence shown here is derived from an EMBL/GenBank/DDBJ whole genome shotgun (WGS) entry which is preliminary data.</text>
</comment>
<reference evidence="1 2" key="1">
    <citation type="submission" date="2015-06" db="EMBL/GenBank/DDBJ databases">
        <title>Improved classification and identification of acetic acid bacteria using matrix-assisted laser desorption/ionization time-of-flight mass spectrometry; Gluconobacter nephelii and Gluconobacter uchimurae are later heterotypic synonyms of Gluconobacter japonicus and Gluconobacter oxydans, respectively.</title>
        <authorList>
            <person name="Li L."/>
            <person name="Cleenwerck I."/>
            <person name="De Vuyst L."/>
            <person name="Vandamme P."/>
        </authorList>
    </citation>
    <scope>NUCLEOTIDE SEQUENCE [LARGE SCALE GENOMIC DNA]</scope>
    <source>
        <strain evidence="1 2">LMG 1608</strain>
    </source>
</reference>
<dbReference type="EMBL" id="LHZY01000026">
    <property type="protein sequence ID" value="KXV71409.1"/>
    <property type="molecule type" value="Genomic_DNA"/>
</dbReference>
<dbReference type="RefSeq" id="WP_062142512.1">
    <property type="nucleotide sequence ID" value="NZ_LHZY01000026.1"/>
</dbReference>
<dbReference type="Proteomes" id="UP000075312">
    <property type="component" value="Unassembled WGS sequence"/>
</dbReference>
<organism evidence="1 2">
    <name type="scientific">Acetobacter cerevisiae</name>
    <dbReference type="NCBI Taxonomy" id="178900"/>
    <lineage>
        <taxon>Bacteria</taxon>
        <taxon>Pseudomonadati</taxon>
        <taxon>Pseudomonadota</taxon>
        <taxon>Alphaproteobacteria</taxon>
        <taxon>Acetobacterales</taxon>
        <taxon>Acetobacteraceae</taxon>
        <taxon>Acetobacter</taxon>
    </lineage>
</organism>
<name>A0A149UTU2_9PROT</name>
<sequence>MTLAKKTANPPAGFKIAYSRTTGTSEWSAFGMQRFSPIHLEQVAALDPDVWVQYGNREGRDVIYVRAK</sequence>
<dbReference type="AlphaFoldDB" id="A0A149UTU2"/>
<proteinExistence type="predicted"/>
<accession>A0A149UTU2</accession>
<dbReference type="PATRIC" id="fig|178900.6.peg.2650"/>
<gene>
    <name evidence="1" type="ORF">AD952_09305</name>
</gene>
<protein>
    <submittedName>
        <fullName evidence="1">Uncharacterized protein</fullName>
    </submittedName>
</protein>
<evidence type="ECO:0000313" key="2">
    <source>
        <dbReference type="Proteomes" id="UP000075312"/>
    </source>
</evidence>